<proteinExistence type="predicted"/>
<keyword evidence="1" id="KW-0540">Nuclease</keyword>
<comment type="caution">
    <text evidence="8">The sequence shown here is derived from an EMBL/GenBank/DDBJ whole genome shotgun (WGS) entry which is preliminary data.</text>
</comment>
<evidence type="ECO:0000256" key="3">
    <source>
        <dbReference type="ARBA" id="ARBA00022801"/>
    </source>
</evidence>
<dbReference type="Pfam" id="PF01850">
    <property type="entry name" value="PIN"/>
    <property type="match status" value="1"/>
</dbReference>
<name>A0A6V8PSM4_9ACTN</name>
<evidence type="ECO:0000256" key="2">
    <source>
        <dbReference type="ARBA" id="ARBA00022723"/>
    </source>
</evidence>
<feature type="domain" description="PIN" evidence="5">
    <location>
        <begin position="33"/>
        <end position="122"/>
    </location>
</feature>
<protein>
    <recommendedName>
        <fullName evidence="5">PIN domain-containing protein</fullName>
    </recommendedName>
</protein>
<dbReference type="EMBL" id="BLRY01000176">
    <property type="protein sequence ID" value="GFP28321.1"/>
    <property type="molecule type" value="Genomic_DNA"/>
</dbReference>
<dbReference type="Proteomes" id="UP000591948">
    <property type="component" value="Unassembled WGS sequence"/>
</dbReference>
<dbReference type="SUPFAM" id="SSF88723">
    <property type="entry name" value="PIN domain-like"/>
    <property type="match status" value="1"/>
</dbReference>
<evidence type="ECO:0000313" key="11">
    <source>
        <dbReference type="Proteomes" id="UP000591948"/>
    </source>
</evidence>
<dbReference type="Proteomes" id="UP000568877">
    <property type="component" value="Unassembled WGS sequence"/>
</dbReference>
<evidence type="ECO:0000313" key="8">
    <source>
        <dbReference type="EMBL" id="GFP35622.1"/>
    </source>
</evidence>
<evidence type="ECO:0000313" key="9">
    <source>
        <dbReference type="Proteomes" id="UP000568877"/>
    </source>
</evidence>
<evidence type="ECO:0000313" key="10">
    <source>
        <dbReference type="Proteomes" id="UP000576480"/>
    </source>
</evidence>
<keyword evidence="2" id="KW-0479">Metal-binding</keyword>
<accession>A0A6V8PSM4</accession>
<keyword evidence="4" id="KW-0460">Magnesium</keyword>
<keyword evidence="3" id="KW-0378">Hydrolase</keyword>
<sequence>MRPIYIDVCALSRPFDDQSFLRIRLETEALNLILLNVREGRYTLLISPVHLNEIEAISETYERVELLLILDKLGEPIKVDLTKTRERAEELVKLNFGVADAAHIAFAEQAGAQFITCDDILIKKCLKHQMKVWCGSPVTFCEKEDLK</sequence>
<dbReference type="AlphaFoldDB" id="A0A6V8PSM4"/>
<dbReference type="GO" id="GO:0046872">
    <property type="term" value="F:metal ion binding"/>
    <property type="evidence" value="ECO:0007669"/>
    <property type="project" value="UniProtKB-KW"/>
</dbReference>
<dbReference type="GO" id="GO:0016787">
    <property type="term" value="F:hydrolase activity"/>
    <property type="evidence" value="ECO:0007669"/>
    <property type="project" value="UniProtKB-KW"/>
</dbReference>
<reference evidence="9 10" key="1">
    <citation type="journal article" date="2020" name="Front. Microbiol.">
        <title>Single-cell genomics of novel Actinobacteria with the Wood-Ljungdahl pathway discovered in a serpentinizing system.</title>
        <authorList>
            <person name="Merino N."/>
            <person name="Kawai M."/>
            <person name="Boyd E.S."/>
            <person name="Colman D.R."/>
            <person name="McGlynn S.E."/>
            <person name="Nealson K.H."/>
            <person name="Kurokawa K."/>
            <person name="Hongoh Y."/>
        </authorList>
    </citation>
    <scope>NUCLEOTIDE SEQUENCE [LARGE SCALE GENOMIC DNA]</scope>
    <source>
        <strain evidence="6 11">S33</strain>
        <strain evidence="7 9">S42</strain>
        <strain evidence="8 10">S43</strain>
    </source>
</reference>
<evidence type="ECO:0000256" key="1">
    <source>
        <dbReference type="ARBA" id="ARBA00022722"/>
    </source>
</evidence>
<evidence type="ECO:0000256" key="4">
    <source>
        <dbReference type="ARBA" id="ARBA00022842"/>
    </source>
</evidence>
<dbReference type="RefSeq" id="WP_176230171.1">
    <property type="nucleotide sequence ID" value="NZ_BLRY01000176.1"/>
</dbReference>
<evidence type="ECO:0000313" key="6">
    <source>
        <dbReference type="EMBL" id="GFP28321.1"/>
    </source>
</evidence>
<evidence type="ECO:0000259" key="5">
    <source>
        <dbReference type="Pfam" id="PF01850"/>
    </source>
</evidence>
<dbReference type="InterPro" id="IPR002716">
    <property type="entry name" value="PIN_dom"/>
</dbReference>
<dbReference type="GO" id="GO:0004518">
    <property type="term" value="F:nuclease activity"/>
    <property type="evidence" value="ECO:0007669"/>
    <property type="project" value="UniProtKB-KW"/>
</dbReference>
<dbReference type="EMBL" id="BLSA01000040">
    <property type="protein sequence ID" value="GFP32175.1"/>
    <property type="molecule type" value="Genomic_DNA"/>
</dbReference>
<organism evidence="8 10">
    <name type="scientific">Candidatus Hakubella thermalkaliphila</name>
    <dbReference type="NCBI Taxonomy" id="2754717"/>
    <lineage>
        <taxon>Bacteria</taxon>
        <taxon>Bacillati</taxon>
        <taxon>Actinomycetota</taxon>
        <taxon>Actinomycetota incertae sedis</taxon>
        <taxon>Candidatus Hakubellales</taxon>
        <taxon>Candidatus Hakubellaceae</taxon>
        <taxon>Candidatus Hakubella</taxon>
    </lineage>
</organism>
<dbReference type="InterPro" id="IPR029060">
    <property type="entry name" value="PIN-like_dom_sf"/>
</dbReference>
<evidence type="ECO:0000313" key="7">
    <source>
        <dbReference type="EMBL" id="GFP32175.1"/>
    </source>
</evidence>
<keyword evidence="11" id="KW-1185">Reference proteome</keyword>
<gene>
    <name evidence="6" type="ORF">HKBW3S33_01736</name>
    <name evidence="7" type="ORF">HKBW3S42_00480</name>
    <name evidence="8" type="ORF">HKBW3S43_01411</name>
</gene>
<dbReference type="EMBL" id="BLSB01000154">
    <property type="protein sequence ID" value="GFP35622.1"/>
    <property type="molecule type" value="Genomic_DNA"/>
</dbReference>
<dbReference type="Proteomes" id="UP000576480">
    <property type="component" value="Unassembled WGS sequence"/>
</dbReference>
<dbReference type="Gene3D" id="3.40.50.1010">
    <property type="entry name" value="5'-nuclease"/>
    <property type="match status" value="1"/>
</dbReference>